<dbReference type="PANTHER" id="PTHR43179">
    <property type="entry name" value="RHAMNOSYLTRANSFERASE WBBL"/>
    <property type="match status" value="1"/>
</dbReference>
<evidence type="ECO:0000259" key="5">
    <source>
        <dbReference type="Pfam" id="PF00535"/>
    </source>
</evidence>
<sequence>MNINTQNSEGYPIVSIVIITRNSLKFTKECIDSVVRYTHISYELIIIDNNSYDGTKEYLQGLQLIKCLYNSENKGFPYSCNQGIKEAKGEYVVLLNNDTVVTEGWLTRLIVPFQRDQTIGIVGPVSNFVIKDQLVDDPPYNTIATMHRFARERGIRLNGKGKYTTLISGFCMVFPRYLVQYIGGFDVGFSPGYYEDADFCIRAQIYGKKAWVAEDVFIHHYGSQSFKKSSEAEIQSIAYRERLFLSKWRLKTLYNNEEIQRMIEREKPFRRDKHYVSLDSSIQ</sequence>
<dbReference type="InterPro" id="IPR029044">
    <property type="entry name" value="Nucleotide-diphossugar_trans"/>
</dbReference>
<feature type="domain" description="Glycosyltransferase 2-like" evidence="5">
    <location>
        <begin position="15"/>
        <end position="177"/>
    </location>
</feature>
<evidence type="ECO:0000256" key="2">
    <source>
        <dbReference type="ARBA" id="ARBA00006739"/>
    </source>
</evidence>
<evidence type="ECO:0000256" key="3">
    <source>
        <dbReference type="ARBA" id="ARBA00022676"/>
    </source>
</evidence>
<dbReference type="SUPFAM" id="SSF53448">
    <property type="entry name" value="Nucleotide-diphospho-sugar transferases"/>
    <property type="match status" value="1"/>
</dbReference>
<name>A0ABV6LQ51_9BACI</name>
<keyword evidence="7" id="KW-1185">Reference proteome</keyword>
<dbReference type="Pfam" id="PF00535">
    <property type="entry name" value="Glycos_transf_2"/>
    <property type="match status" value="1"/>
</dbReference>
<evidence type="ECO:0000313" key="7">
    <source>
        <dbReference type="Proteomes" id="UP001589836"/>
    </source>
</evidence>
<proteinExistence type="inferred from homology"/>
<dbReference type="Proteomes" id="UP001589836">
    <property type="component" value="Unassembled WGS sequence"/>
</dbReference>
<gene>
    <name evidence="6" type="ORF">ACFFGV_13275</name>
</gene>
<dbReference type="CDD" id="cd04186">
    <property type="entry name" value="GT_2_like_c"/>
    <property type="match status" value="1"/>
</dbReference>
<dbReference type="EMBL" id="JBHLTP010000011">
    <property type="protein sequence ID" value="MFC0524541.1"/>
    <property type="molecule type" value="Genomic_DNA"/>
</dbReference>
<keyword evidence="4 6" id="KW-0808">Transferase</keyword>
<evidence type="ECO:0000313" key="6">
    <source>
        <dbReference type="EMBL" id="MFC0524541.1"/>
    </source>
</evidence>
<dbReference type="GO" id="GO:0016757">
    <property type="term" value="F:glycosyltransferase activity"/>
    <property type="evidence" value="ECO:0007669"/>
    <property type="project" value="UniProtKB-KW"/>
</dbReference>
<comment type="pathway">
    <text evidence="1">Cell wall biogenesis; cell wall polysaccharide biosynthesis.</text>
</comment>
<protein>
    <submittedName>
        <fullName evidence="6">Glycosyltransferase family 2 protein</fullName>
        <ecNumber evidence="6">2.4.-.-</ecNumber>
    </submittedName>
</protein>
<dbReference type="EC" id="2.4.-.-" evidence="6"/>
<dbReference type="Gene3D" id="3.90.550.10">
    <property type="entry name" value="Spore Coat Polysaccharide Biosynthesis Protein SpsA, Chain A"/>
    <property type="match status" value="1"/>
</dbReference>
<dbReference type="RefSeq" id="WP_377348613.1">
    <property type="nucleotide sequence ID" value="NZ_JBHLTP010000011.1"/>
</dbReference>
<dbReference type="PANTHER" id="PTHR43179:SF12">
    <property type="entry name" value="GALACTOFURANOSYLTRANSFERASE GLFT2"/>
    <property type="match status" value="1"/>
</dbReference>
<evidence type="ECO:0000256" key="1">
    <source>
        <dbReference type="ARBA" id="ARBA00004776"/>
    </source>
</evidence>
<evidence type="ECO:0000256" key="4">
    <source>
        <dbReference type="ARBA" id="ARBA00022679"/>
    </source>
</evidence>
<dbReference type="InterPro" id="IPR001173">
    <property type="entry name" value="Glyco_trans_2-like"/>
</dbReference>
<reference evidence="6 7" key="1">
    <citation type="submission" date="2024-09" db="EMBL/GenBank/DDBJ databases">
        <authorList>
            <person name="Sun Q."/>
            <person name="Mori K."/>
        </authorList>
    </citation>
    <scope>NUCLEOTIDE SEQUENCE [LARGE SCALE GENOMIC DNA]</scope>
    <source>
        <strain evidence="6 7">NCAIM B.02529</strain>
    </source>
</reference>
<comment type="caution">
    <text evidence="6">The sequence shown here is derived from an EMBL/GenBank/DDBJ whole genome shotgun (WGS) entry which is preliminary data.</text>
</comment>
<keyword evidence="3 6" id="KW-0328">Glycosyltransferase</keyword>
<comment type="similarity">
    <text evidence="2">Belongs to the glycosyltransferase 2 family.</text>
</comment>
<accession>A0ABV6LQ51</accession>
<organism evidence="6 7">
    <name type="scientific">Pontibacillus salicampi</name>
    <dbReference type="NCBI Taxonomy" id="1449801"/>
    <lineage>
        <taxon>Bacteria</taxon>
        <taxon>Bacillati</taxon>
        <taxon>Bacillota</taxon>
        <taxon>Bacilli</taxon>
        <taxon>Bacillales</taxon>
        <taxon>Bacillaceae</taxon>
        <taxon>Pontibacillus</taxon>
    </lineage>
</organism>